<evidence type="ECO:0000313" key="2">
    <source>
        <dbReference type="Proteomes" id="UP000801492"/>
    </source>
</evidence>
<comment type="caution">
    <text evidence="1">The sequence shown here is derived from an EMBL/GenBank/DDBJ whole genome shotgun (WGS) entry which is preliminary data.</text>
</comment>
<feature type="non-terminal residue" evidence="1">
    <location>
        <position position="60"/>
    </location>
</feature>
<evidence type="ECO:0000313" key="1">
    <source>
        <dbReference type="EMBL" id="KAF2891484.1"/>
    </source>
</evidence>
<reference evidence="1" key="1">
    <citation type="submission" date="2019-08" db="EMBL/GenBank/DDBJ databases">
        <title>The genome of the North American firefly Photinus pyralis.</title>
        <authorList>
            <consortium name="Photinus pyralis genome working group"/>
            <person name="Fallon T.R."/>
            <person name="Sander Lower S.E."/>
            <person name="Weng J.-K."/>
        </authorList>
    </citation>
    <scope>NUCLEOTIDE SEQUENCE</scope>
    <source>
        <strain evidence="1">TRF0915ILg1</strain>
        <tissue evidence="1">Whole body</tissue>
    </source>
</reference>
<proteinExistence type="predicted"/>
<dbReference type="OrthoDB" id="6775539at2759"/>
<organism evidence="1 2">
    <name type="scientific">Ignelater luminosus</name>
    <name type="common">Cucubano</name>
    <name type="synonym">Pyrophorus luminosus</name>
    <dbReference type="NCBI Taxonomy" id="2038154"/>
    <lineage>
        <taxon>Eukaryota</taxon>
        <taxon>Metazoa</taxon>
        <taxon>Ecdysozoa</taxon>
        <taxon>Arthropoda</taxon>
        <taxon>Hexapoda</taxon>
        <taxon>Insecta</taxon>
        <taxon>Pterygota</taxon>
        <taxon>Neoptera</taxon>
        <taxon>Endopterygota</taxon>
        <taxon>Coleoptera</taxon>
        <taxon>Polyphaga</taxon>
        <taxon>Elateriformia</taxon>
        <taxon>Elateroidea</taxon>
        <taxon>Elateridae</taxon>
        <taxon>Agrypninae</taxon>
        <taxon>Pyrophorini</taxon>
        <taxon>Ignelater</taxon>
    </lineage>
</organism>
<dbReference type="Proteomes" id="UP000801492">
    <property type="component" value="Unassembled WGS sequence"/>
</dbReference>
<accession>A0A8K0CRZ8</accession>
<sequence length="60" mass="6813">MASGEERYYIPSFDGNNLDNWKFRLRVLLEDNNCLECLDGMDSSHNIIDSDDAATKAVKT</sequence>
<dbReference type="EMBL" id="VTPC01030744">
    <property type="protein sequence ID" value="KAF2891484.1"/>
    <property type="molecule type" value="Genomic_DNA"/>
</dbReference>
<gene>
    <name evidence="1" type="ORF">ILUMI_14689</name>
</gene>
<name>A0A8K0CRZ8_IGNLU</name>
<evidence type="ECO:0008006" key="3">
    <source>
        <dbReference type="Google" id="ProtNLM"/>
    </source>
</evidence>
<keyword evidence="2" id="KW-1185">Reference proteome</keyword>
<dbReference type="AlphaFoldDB" id="A0A8K0CRZ8"/>
<protein>
    <recommendedName>
        <fullName evidence="3">DUF4219 domain-containing protein</fullName>
    </recommendedName>
</protein>